<reference evidence="3" key="1">
    <citation type="submission" date="2012-11" db="EMBL/GenBank/DDBJ databases">
        <authorList>
            <person name="Lucero-Rivera Y.E."/>
            <person name="Tovar-Ramirez D."/>
        </authorList>
    </citation>
    <scope>NUCLEOTIDE SEQUENCE [LARGE SCALE GENOMIC DNA]</scope>
    <source>
        <strain evidence="3">Araruama</strain>
    </source>
</reference>
<dbReference type="Gene3D" id="3.40.50.300">
    <property type="entry name" value="P-loop containing nucleotide triphosphate hydrolases"/>
    <property type="match status" value="1"/>
</dbReference>
<keyword evidence="1" id="KW-0175">Coiled coil</keyword>
<accession>A0A1V1PE43</accession>
<evidence type="ECO:0000256" key="1">
    <source>
        <dbReference type="SAM" id="Coils"/>
    </source>
</evidence>
<name>A0A1V1PE43_9BACT</name>
<comment type="caution">
    <text evidence="2">The sequence shown here is derived from an EMBL/GenBank/DDBJ whole genome shotgun (WGS) entry which is preliminary data.</text>
</comment>
<sequence>MIMALKERIGNPDLFCGREKEMRRLLTWTSGIPKELSKSMAMLGRRKTGKTAIMQRLFNILWNQNDQVIPFYFEIHDKDICLLHFAEKYYYVFLSHFFSFVLRKTLPLNNIHWEWEELVDMAKQYGNKDVINNMNVFQKYIKNDKAEFAKDLAFGAPAGFVGYTGKFFVVMIDEIQYMTEYIFDDKEKTIKAYNLPGAFHGLVELKIAPMLVAGSYIGWMTQMMRKMFVGSRLKPFYISPKLDDKGGLEAVYKYAQFYDIALTDEVASIINLIIQSDPYYMTVLFSSYFRDFSSVEGAIQTFVEEISDKEGELYLTWMEYIDISLNKVNDKYGKQILLILSKNRHNEMARDEILDQLGWPEERDRELEEKLQALVYGGLIEGTASSYHYKGIPDDILDLIFRSRYQYEIYREKVDMKSELQKKVKALEKDNRSLKGLVSDLKGRMLELVIWRELNSYRKKGCAIPNLANRFRPVSQELKNHPILSVIQNMTFGLIYLNYYIQSPETSVLELDILVESVEYSSNDCYHAIVFEIKNRDEKNCPTDQEIKLFAQKIEYFKHALKRQGKTDINILPIYLSANGFDETTEQWLHAHYIFTADMASWGDL</sequence>
<dbReference type="InterPro" id="IPR027417">
    <property type="entry name" value="P-loop_NTPase"/>
</dbReference>
<proteinExistence type="predicted"/>
<gene>
    <name evidence="2" type="ORF">OMM_01155</name>
</gene>
<dbReference type="SUPFAM" id="SSF52540">
    <property type="entry name" value="P-loop containing nucleoside triphosphate hydrolases"/>
    <property type="match status" value="1"/>
</dbReference>
<organism evidence="2 3">
    <name type="scientific">Candidatus Magnetoglobus multicellularis str. Araruama</name>
    <dbReference type="NCBI Taxonomy" id="890399"/>
    <lineage>
        <taxon>Bacteria</taxon>
        <taxon>Pseudomonadati</taxon>
        <taxon>Thermodesulfobacteriota</taxon>
        <taxon>Desulfobacteria</taxon>
        <taxon>Desulfobacterales</taxon>
        <taxon>Desulfobacteraceae</taxon>
        <taxon>Candidatus Magnetoglobus</taxon>
    </lineage>
</organism>
<evidence type="ECO:0008006" key="4">
    <source>
        <dbReference type="Google" id="ProtNLM"/>
    </source>
</evidence>
<protein>
    <recommendedName>
        <fullName evidence="4">ATPase domain protein, prokaryote domain protein</fullName>
    </recommendedName>
</protein>
<evidence type="ECO:0000313" key="3">
    <source>
        <dbReference type="Proteomes" id="UP000189670"/>
    </source>
</evidence>
<dbReference type="EMBL" id="ATBP01000082">
    <property type="protein sequence ID" value="ETR73151.1"/>
    <property type="molecule type" value="Genomic_DNA"/>
</dbReference>
<dbReference type="AlphaFoldDB" id="A0A1V1PE43"/>
<feature type="coiled-coil region" evidence="1">
    <location>
        <begin position="410"/>
        <end position="444"/>
    </location>
</feature>
<evidence type="ECO:0000313" key="2">
    <source>
        <dbReference type="EMBL" id="ETR73151.1"/>
    </source>
</evidence>
<dbReference type="Proteomes" id="UP000189670">
    <property type="component" value="Unassembled WGS sequence"/>
</dbReference>